<organism evidence="2">
    <name type="scientific">freshwater metagenome</name>
    <dbReference type="NCBI Taxonomy" id="449393"/>
    <lineage>
        <taxon>unclassified sequences</taxon>
        <taxon>metagenomes</taxon>
        <taxon>ecological metagenomes</taxon>
    </lineage>
</organism>
<feature type="region of interest" description="Disordered" evidence="1">
    <location>
        <begin position="31"/>
        <end position="52"/>
    </location>
</feature>
<evidence type="ECO:0000256" key="1">
    <source>
        <dbReference type="SAM" id="MobiDB-lite"/>
    </source>
</evidence>
<sequence>MLEGPRAGIELVDLRHRGVVGVDEPGERAALGMLDRAGEGADSGKVDRPKERPVIRPVHRKLAHPVPRPHDEQQVLLELVIVEHRGVVQDRIGILGDEIDPVLGGPLARPGHGDAAHRRIAISADEDTAIAGE</sequence>
<gene>
    <name evidence="2" type="ORF">UFOPK3772_03484</name>
</gene>
<feature type="compositionally biased region" description="Basic and acidic residues" evidence="1">
    <location>
        <begin position="36"/>
        <end position="52"/>
    </location>
</feature>
<reference evidence="2" key="1">
    <citation type="submission" date="2020-05" db="EMBL/GenBank/DDBJ databases">
        <authorList>
            <person name="Chiriac C."/>
            <person name="Salcher M."/>
            <person name="Ghai R."/>
            <person name="Kavagutti S V."/>
        </authorList>
    </citation>
    <scope>NUCLEOTIDE SEQUENCE</scope>
</reference>
<protein>
    <submittedName>
        <fullName evidence="2">Unannotated protein</fullName>
    </submittedName>
</protein>
<proteinExistence type="predicted"/>
<evidence type="ECO:0000313" key="2">
    <source>
        <dbReference type="EMBL" id="CAB4972335.1"/>
    </source>
</evidence>
<dbReference type="AlphaFoldDB" id="A0A6J7LY12"/>
<name>A0A6J7LY12_9ZZZZ</name>
<dbReference type="EMBL" id="CAFBNE010000214">
    <property type="protein sequence ID" value="CAB4972335.1"/>
    <property type="molecule type" value="Genomic_DNA"/>
</dbReference>
<accession>A0A6J7LY12</accession>